<evidence type="ECO:0000256" key="11">
    <source>
        <dbReference type="ARBA" id="ARBA00023268"/>
    </source>
</evidence>
<keyword evidence="6 12" id="KW-0686">Riboflavin biosynthesis</keyword>
<evidence type="ECO:0000256" key="7">
    <source>
        <dbReference type="ARBA" id="ARBA00022723"/>
    </source>
</evidence>
<evidence type="ECO:0000259" key="13">
    <source>
        <dbReference type="PROSITE" id="PS51747"/>
    </source>
</evidence>
<dbReference type="RefSeq" id="WP_344815189.1">
    <property type="nucleotide sequence ID" value="NZ_BAABCT010000001.1"/>
</dbReference>
<comment type="pathway">
    <text evidence="3 12">Cofactor biosynthesis; riboflavin biosynthesis; 5-amino-6-(D-ribitylamino)uracil from GTP: step 3/4.</text>
</comment>
<dbReference type="InterPro" id="IPR024072">
    <property type="entry name" value="DHFR-like_dom_sf"/>
</dbReference>
<evidence type="ECO:0000313" key="15">
    <source>
        <dbReference type="Proteomes" id="UP001500367"/>
    </source>
</evidence>
<evidence type="ECO:0000313" key="14">
    <source>
        <dbReference type="EMBL" id="GAA4062994.1"/>
    </source>
</evidence>
<dbReference type="PIRSF" id="PIRSF006769">
    <property type="entry name" value="RibD"/>
    <property type="match status" value="1"/>
</dbReference>
<keyword evidence="11" id="KW-0511">Multifunctional enzyme</keyword>
<dbReference type="PROSITE" id="PS51747">
    <property type="entry name" value="CYT_DCMP_DEAMINASES_2"/>
    <property type="match status" value="1"/>
</dbReference>
<evidence type="ECO:0000256" key="10">
    <source>
        <dbReference type="ARBA" id="ARBA00023002"/>
    </source>
</evidence>
<dbReference type="SUPFAM" id="SSF53927">
    <property type="entry name" value="Cytidine deaminase-like"/>
    <property type="match status" value="1"/>
</dbReference>
<dbReference type="InterPro" id="IPR002125">
    <property type="entry name" value="CMP_dCMP_dom"/>
</dbReference>
<dbReference type="Gene3D" id="3.40.430.10">
    <property type="entry name" value="Dihydrofolate Reductase, subunit A"/>
    <property type="match status" value="1"/>
</dbReference>
<keyword evidence="10 12" id="KW-0560">Oxidoreductase</keyword>
<evidence type="ECO:0000256" key="12">
    <source>
        <dbReference type="PIRNR" id="PIRNR006769"/>
    </source>
</evidence>
<comment type="catalytic activity">
    <reaction evidence="12">
        <text>2,5-diamino-6-hydroxy-4-(5-phosphoribosylamino)-pyrimidine + H2O + H(+) = 5-amino-6-(5-phospho-D-ribosylamino)uracil + NH4(+)</text>
        <dbReference type="Rhea" id="RHEA:21868"/>
        <dbReference type="ChEBI" id="CHEBI:15377"/>
        <dbReference type="ChEBI" id="CHEBI:15378"/>
        <dbReference type="ChEBI" id="CHEBI:28938"/>
        <dbReference type="ChEBI" id="CHEBI:58453"/>
        <dbReference type="ChEBI" id="CHEBI:58614"/>
        <dbReference type="EC" id="3.5.4.26"/>
    </reaction>
</comment>
<evidence type="ECO:0000256" key="2">
    <source>
        <dbReference type="ARBA" id="ARBA00004882"/>
    </source>
</evidence>
<organism evidence="14 15">
    <name type="scientific">Flavobacterium cheonanense</name>
    <dbReference type="NCBI Taxonomy" id="706183"/>
    <lineage>
        <taxon>Bacteria</taxon>
        <taxon>Pseudomonadati</taxon>
        <taxon>Bacteroidota</taxon>
        <taxon>Flavobacteriia</taxon>
        <taxon>Flavobacteriales</taxon>
        <taxon>Flavobacteriaceae</taxon>
        <taxon>Flavobacterium</taxon>
    </lineage>
</organism>
<dbReference type="EC" id="1.1.1.193" evidence="12"/>
<sequence>MKTHDTYIKRCIELAKNGLGTTYPNPLVGSVIVYNNEIIGEGWHRKSGEPHAEVNAINSVKDKSLLSKSTIYVSLEPCSHFGKTPPCCDLIIANKIPNVVIGTIDPFAKVSGTGIKKLIEAGKNVTVGILEDECNELNKRFFTFHNKKRPYIILKWAESEDGFIAPLSKEKKEPVWITNEFSRQLVHKWRSEEQAILVGTNTVIEDNPSLTTRDWSGNHPIRIVLDQNNRISKESHIFDNQVKSITITKENINFNNNIALGITDFLFNEGIQSVIIEGGRQTLQTFIDANIWDEARVFSGEIYFKSGTKAPTISGENSKKEKILNDELLTFFNYD</sequence>
<dbReference type="InterPro" id="IPR016193">
    <property type="entry name" value="Cytidine_deaminase-like"/>
</dbReference>
<evidence type="ECO:0000256" key="4">
    <source>
        <dbReference type="ARBA" id="ARBA00005259"/>
    </source>
</evidence>
<evidence type="ECO:0000256" key="1">
    <source>
        <dbReference type="ARBA" id="ARBA00002151"/>
    </source>
</evidence>
<evidence type="ECO:0000256" key="9">
    <source>
        <dbReference type="ARBA" id="ARBA00022857"/>
    </source>
</evidence>
<proteinExistence type="inferred from homology"/>
<evidence type="ECO:0000256" key="5">
    <source>
        <dbReference type="ARBA" id="ARBA00007417"/>
    </source>
</evidence>
<evidence type="ECO:0000256" key="8">
    <source>
        <dbReference type="ARBA" id="ARBA00022833"/>
    </source>
</evidence>
<dbReference type="NCBIfam" id="TIGR00326">
    <property type="entry name" value="eubact_ribD"/>
    <property type="match status" value="1"/>
</dbReference>
<comment type="function">
    <text evidence="1 12">Converts 2,5-diamino-6-(ribosylamino)-4(3h)-pyrimidinone 5'-phosphate into 5-amino-6-(ribosylamino)-2,4(1h,3h)-pyrimidinedione 5'-phosphate.</text>
</comment>
<dbReference type="Gene3D" id="3.40.140.10">
    <property type="entry name" value="Cytidine Deaminase, domain 2"/>
    <property type="match status" value="1"/>
</dbReference>
<dbReference type="PANTHER" id="PTHR38011">
    <property type="entry name" value="DIHYDROFOLATE REDUCTASE FAMILY PROTEIN (AFU_ORTHOLOGUE AFUA_8G06820)"/>
    <property type="match status" value="1"/>
</dbReference>
<keyword evidence="15" id="KW-1185">Reference proteome</keyword>
<dbReference type="Pfam" id="PF01872">
    <property type="entry name" value="RibD_C"/>
    <property type="match status" value="1"/>
</dbReference>
<reference evidence="15" key="1">
    <citation type="journal article" date="2019" name="Int. J. Syst. Evol. Microbiol.">
        <title>The Global Catalogue of Microorganisms (GCM) 10K type strain sequencing project: providing services to taxonomists for standard genome sequencing and annotation.</title>
        <authorList>
            <consortium name="The Broad Institute Genomics Platform"/>
            <consortium name="The Broad Institute Genome Sequencing Center for Infectious Disease"/>
            <person name="Wu L."/>
            <person name="Ma J."/>
        </authorList>
    </citation>
    <scope>NUCLEOTIDE SEQUENCE [LARGE SCALE GENOMIC DNA]</scope>
    <source>
        <strain evidence="15">JCM 17069</strain>
    </source>
</reference>
<comment type="catalytic activity">
    <reaction evidence="12">
        <text>5-amino-6-(5-phospho-D-ribitylamino)uracil + NADP(+) = 5-amino-6-(5-phospho-D-ribosylamino)uracil + NADPH + H(+)</text>
        <dbReference type="Rhea" id="RHEA:17845"/>
        <dbReference type="ChEBI" id="CHEBI:15378"/>
        <dbReference type="ChEBI" id="CHEBI:57783"/>
        <dbReference type="ChEBI" id="CHEBI:58349"/>
        <dbReference type="ChEBI" id="CHEBI:58421"/>
        <dbReference type="ChEBI" id="CHEBI:58453"/>
        <dbReference type="EC" id="1.1.1.193"/>
    </reaction>
</comment>
<dbReference type="InterPro" id="IPR004794">
    <property type="entry name" value="Eubact_RibD"/>
</dbReference>
<dbReference type="EC" id="3.5.4.26" evidence="12"/>
<comment type="similarity">
    <text evidence="5 12">In the C-terminal section; belongs to the HTP reductase family.</text>
</comment>
<dbReference type="Proteomes" id="UP001500367">
    <property type="component" value="Unassembled WGS sequence"/>
</dbReference>
<comment type="caution">
    <text evidence="14">The sequence shown here is derived from an EMBL/GenBank/DDBJ whole genome shotgun (WGS) entry which is preliminary data.</text>
</comment>
<dbReference type="EMBL" id="BAABCT010000001">
    <property type="protein sequence ID" value="GAA4062994.1"/>
    <property type="molecule type" value="Genomic_DNA"/>
</dbReference>
<evidence type="ECO:0000256" key="3">
    <source>
        <dbReference type="ARBA" id="ARBA00004910"/>
    </source>
</evidence>
<keyword evidence="8 12" id="KW-0862">Zinc</keyword>
<comment type="cofactor">
    <cofactor evidence="12">
        <name>Zn(2+)</name>
        <dbReference type="ChEBI" id="CHEBI:29105"/>
    </cofactor>
    <text evidence="12">Binds 1 zinc ion.</text>
</comment>
<gene>
    <name evidence="14" type="primary">ribD</name>
    <name evidence="14" type="ORF">GCM10022389_04510</name>
</gene>
<feature type="domain" description="CMP/dCMP-type deaminase" evidence="13">
    <location>
        <begin position="2"/>
        <end position="126"/>
    </location>
</feature>
<keyword evidence="9 12" id="KW-0521">NADP</keyword>
<dbReference type="InterPro" id="IPR002734">
    <property type="entry name" value="RibDG_C"/>
</dbReference>
<keyword evidence="12" id="KW-0378">Hydrolase</keyword>
<protein>
    <recommendedName>
        <fullName evidence="12">Riboflavin biosynthesis protein RibD</fullName>
    </recommendedName>
    <domain>
        <recommendedName>
            <fullName evidence="12">Diaminohydroxyphosphoribosylaminopyrimidine deaminase</fullName>
            <shortName evidence="12">DRAP deaminase</shortName>
            <ecNumber evidence="12">3.5.4.26</ecNumber>
        </recommendedName>
        <alternativeName>
            <fullName evidence="12">Riboflavin-specific deaminase</fullName>
        </alternativeName>
    </domain>
    <domain>
        <recommendedName>
            <fullName evidence="12">5-amino-6-(5-phosphoribosylamino)uracil reductase</fullName>
            <ecNumber evidence="12">1.1.1.193</ecNumber>
        </recommendedName>
        <alternativeName>
            <fullName evidence="12">HTP reductase</fullName>
        </alternativeName>
    </domain>
</protein>
<dbReference type="InterPro" id="IPR050765">
    <property type="entry name" value="Riboflavin_Biosynth_HTPR"/>
</dbReference>
<comment type="pathway">
    <text evidence="2 12">Cofactor biosynthesis; riboflavin biosynthesis; 5-amino-6-(D-ribitylamino)uracil from GTP: step 2/4.</text>
</comment>
<dbReference type="PANTHER" id="PTHR38011:SF7">
    <property type="entry name" value="2,5-DIAMINO-6-RIBOSYLAMINO-4(3H)-PYRIMIDINONE 5'-PHOSPHATE REDUCTASE"/>
    <property type="match status" value="1"/>
</dbReference>
<evidence type="ECO:0000256" key="6">
    <source>
        <dbReference type="ARBA" id="ARBA00022619"/>
    </source>
</evidence>
<accession>A0ABP7VAC2</accession>
<dbReference type="CDD" id="cd01284">
    <property type="entry name" value="Riboflavin_deaminase-reductase"/>
    <property type="match status" value="1"/>
</dbReference>
<dbReference type="PROSITE" id="PS00903">
    <property type="entry name" value="CYT_DCMP_DEAMINASES_1"/>
    <property type="match status" value="1"/>
</dbReference>
<name>A0ABP7VAC2_9FLAO</name>
<dbReference type="InterPro" id="IPR016192">
    <property type="entry name" value="APOBEC/CMP_deaminase_Zn-bd"/>
</dbReference>
<dbReference type="Pfam" id="PF00383">
    <property type="entry name" value="dCMP_cyt_deam_1"/>
    <property type="match status" value="1"/>
</dbReference>
<dbReference type="SUPFAM" id="SSF53597">
    <property type="entry name" value="Dihydrofolate reductase-like"/>
    <property type="match status" value="1"/>
</dbReference>
<keyword evidence="7 12" id="KW-0479">Metal-binding</keyword>
<comment type="similarity">
    <text evidence="4 12">In the N-terminal section; belongs to the cytidine and deoxycytidylate deaminase family.</text>
</comment>